<keyword evidence="5 9" id="KW-0812">Transmembrane</keyword>
<evidence type="ECO:0000313" key="12">
    <source>
        <dbReference type="Proteomes" id="UP000199754"/>
    </source>
</evidence>
<feature type="transmembrane region" description="Helical" evidence="9">
    <location>
        <begin position="126"/>
        <end position="147"/>
    </location>
</feature>
<accession>A0A221K9E0</accession>
<reference evidence="11 12" key="1">
    <citation type="submission" date="2017-07" db="EMBL/GenBank/DDBJ databases">
        <title>Genome Sequence of Sulfitobacter pseudonitzschiae Strain SMR1 Isolated from a culture of the Diatom Skeletonema marinoi.</title>
        <authorList>
            <person name="Topel M."/>
            <person name="Pinder M.I.M."/>
            <person name="Johansson O.N."/>
            <person name="Kourtchenko O."/>
            <person name="Godhe A."/>
            <person name="Clarke A.K."/>
        </authorList>
    </citation>
    <scope>NUCLEOTIDE SEQUENCE [LARGE SCALE GENOMIC DNA]</scope>
    <source>
        <strain evidence="11 12">SMR1</strain>
        <plasmid evidence="11 12">pSMR1-6</plasmid>
    </source>
</reference>
<evidence type="ECO:0000313" key="11">
    <source>
        <dbReference type="EMBL" id="ASM75622.1"/>
    </source>
</evidence>
<geneLocation type="plasmid" evidence="11 12">
    <name>pSMR1-6</name>
</geneLocation>
<evidence type="ECO:0000256" key="8">
    <source>
        <dbReference type="ARBA" id="ARBA00038436"/>
    </source>
</evidence>
<name>A0A221K9E0_9RHOB</name>
<feature type="transmembrane region" description="Helical" evidence="9">
    <location>
        <begin position="47"/>
        <end position="64"/>
    </location>
</feature>
<comment type="function">
    <text evidence="9">Part of the tripartite ATP-independent periplasmic (TRAP) transport system.</text>
</comment>
<dbReference type="Proteomes" id="UP000199754">
    <property type="component" value="Plasmid pSMR1-6"/>
</dbReference>
<dbReference type="PANTHER" id="PTHR35011:SF10">
    <property type="entry name" value="TRAP TRANSPORTER SMALL PERMEASE PROTEIN"/>
    <property type="match status" value="1"/>
</dbReference>
<proteinExistence type="inferred from homology"/>
<keyword evidence="7 9" id="KW-0472">Membrane</keyword>
<feature type="domain" description="Tripartite ATP-independent periplasmic transporters DctQ component" evidence="10">
    <location>
        <begin position="23"/>
        <end position="153"/>
    </location>
</feature>
<dbReference type="GO" id="GO:0005886">
    <property type="term" value="C:plasma membrane"/>
    <property type="evidence" value="ECO:0007669"/>
    <property type="project" value="UniProtKB-SubCell"/>
</dbReference>
<evidence type="ECO:0000256" key="7">
    <source>
        <dbReference type="ARBA" id="ARBA00023136"/>
    </source>
</evidence>
<keyword evidence="4 9" id="KW-0997">Cell inner membrane</keyword>
<dbReference type="KEGG" id="spse:SULPSESMR1_03579"/>
<evidence type="ECO:0000256" key="1">
    <source>
        <dbReference type="ARBA" id="ARBA00004429"/>
    </source>
</evidence>
<dbReference type="EMBL" id="CP022421">
    <property type="protein sequence ID" value="ASM75622.1"/>
    <property type="molecule type" value="Genomic_DNA"/>
</dbReference>
<organism evidence="11 12">
    <name type="scientific">Pseudosulfitobacter pseudonitzschiae</name>
    <dbReference type="NCBI Taxonomy" id="1402135"/>
    <lineage>
        <taxon>Bacteria</taxon>
        <taxon>Pseudomonadati</taxon>
        <taxon>Pseudomonadota</taxon>
        <taxon>Alphaproteobacteria</taxon>
        <taxon>Rhodobacterales</taxon>
        <taxon>Roseobacteraceae</taxon>
        <taxon>Pseudosulfitobacter</taxon>
    </lineage>
</organism>
<evidence type="ECO:0000256" key="2">
    <source>
        <dbReference type="ARBA" id="ARBA00022448"/>
    </source>
</evidence>
<dbReference type="InterPro" id="IPR055348">
    <property type="entry name" value="DctQ"/>
</dbReference>
<evidence type="ECO:0000256" key="4">
    <source>
        <dbReference type="ARBA" id="ARBA00022519"/>
    </source>
</evidence>
<dbReference type="GO" id="GO:0022857">
    <property type="term" value="F:transmembrane transporter activity"/>
    <property type="evidence" value="ECO:0007669"/>
    <property type="project" value="UniProtKB-UniRule"/>
</dbReference>
<sequence>MHKAIKALSHTANWLAVLALVAMFAHIVLEIVLRNFFDTSTFVLDEFVGYAVSALTFLALGEAFRSGALIQVTLVRDLLGARGKYFLDVFGHLAAFSMGILIAWYVGRSVLRNYERGTTSSSIAEVPQWIPELFVLLGVIIFALRVVESLIGLSQSGAHGETEV</sequence>
<evidence type="ECO:0000256" key="5">
    <source>
        <dbReference type="ARBA" id="ARBA00022692"/>
    </source>
</evidence>
<evidence type="ECO:0000256" key="3">
    <source>
        <dbReference type="ARBA" id="ARBA00022475"/>
    </source>
</evidence>
<dbReference type="RefSeq" id="WP_089423570.1">
    <property type="nucleotide sequence ID" value="NZ_CP022421.1"/>
</dbReference>
<dbReference type="OrthoDB" id="9797534at2"/>
<gene>
    <name evidence="11" type="ORF">SULPSESMR1_03579</name>
</gene>
<comment type="subcellular location">
    <subcellularLocation>
        <location evidence="1 9">Cell inner membrane</location>
        <topology evidence="1 9">Multi-pass membrane protein</topology>
    </subcellularLocation>
</comment>
<keyword evidence="6 9" id="KW-1133">Transmembrane helix</keyword>
<feature type="transmembrane region" description="Helical" evidence="9">
    <location>
        <begin position="85"/>
        <end position="106"/>
    </location>
</feature>
<protein>
    <recommendedName>
        <fullName evidence="9">TRAP transporter small permease protein</fullName>
    </recommendedName>
</protein>
<comment type="similarity">
    <text evidence="8 9">Belongs to the TRAP transporter small permease family.</text>
</comment>
<evidence type="ECO:0000256" key="6">
    <source>
        <dbReference type="ARBA" id="ARBA00022989"/>
    </source>
</evidence>
<keyword evidence="11" id="KW-0614">Plasmid</keyword>
<dbReference type="GO" id="GO:0015740">
    <property type="term" value="P:C4-dicarboxylate transport"/>
    <property type="evidence" value="ECO:0007669"/>
    <property type="project" value="TreeGrafter"/>
</dbReference>
<evidence type="ECO:0000256" key="9">
    <source>
        <dbReference type="RuleBase" id="RU369079"/>
    </source>
</evidence>
<dbReference type="InterPro" id="IPR007387">
    <property type="entry name" value="TRAP_DctQ"/>
</dbReference>
<evidence type="ECO:0000259" key="10">
    <source>
        <dbReference type="Pfam" id="PF04290"/>
    </source>
</evidence>
<dbReference type="Pfam" id="PF04290">
    <property type="entry name" value="DctQ"/>
    <property type="match status" value="1"/>
</dbReference>
<dbReference type="PANTHER" id="PTHR35011">
    <property type="entry name" value="2,3-DIKETO-L-GULONATE TRAP TRANSPORTER SMALL PERMEASE PROTEIN YIAM"/>
    <property type="match status" value="1"/>
</dbReference>
<dbReference type="AlphaFoldDB" id="A0A221K9E0"/>
<feature type="transmembrane region" description="Helical" evidence="9">
    <location>
        <begin position="12"/>
        <end position="32"/>
    </location>
</feature>
<keyword evidence="3" id="KW-1003">Cell membrane</keyword>
<keyword evidence="12" id="KW-1185">Reference proteome</keyword>
<keyword evidence="2 9" id="KW-0813">Transport</keyword>
<comment type="subunit">
    <text evidence="9">The complex comprises the extracytoplasmic solute receptor protein and the two transmembrane proteins.</text>
</comment>